<name>A0AA49JER2_9BACT</name>
<dbReference type="NCBIfam" id="TIGR04183">
    <property type="entry name" value="Por_Secre_tail"/>
    <property type="match status" value="1"/>
</dbReference>
<dbReference type="GO" id="GO:0006508">
    <property type="term" value="P:proteolysis"/>
    <property type="evidence" value="ECO:0007669"/>
    <property type="project" value="UniProtKB-KW"/>
</dbReference>
<protein>
    <submittedName>
        <fullName evidence="8">S8 family serine peptidase</fullName>
    </submittedName>
</protein>
<evidence type="ECO:0000259" key="6">
    <source>
        <dbReference type="Pfam" id="PF00082"/>
    </source>
</evidence>
<evidence type="ECO:0000256" key="5">
    <source>
        <dbReference type="SAM" id="SignalP"/>
    </source>
</evidence>
<dbReference type="InterPro" id="IPR036852">
    <property type="entry name" value="Peptidase_S8/S53_dom_sf"/>
</dbReference>
<dbReference type="Pfam" id="PF18962">
    <property type="entry name" value="Por_Secre_tail"/>
    <property type="match status" value="1"/>
</dbReference>
<dbReference type="AlphaFoldDB" id="A0AA49JER2"/>
<reference evidence="8" key="1">
    <citation type="journal article" date="2023" name="Comput. Struct. Biotechnol. J.">
        <title>Discovery of a novel marine Bacteroidetes with a rich repertoire of carbohydrate-active enzymes.</title>
        <authorList>
            <person name="Chen B."/>
            <person name="Liu G."/>
            <person name="Chen Q."/>
            <person name="Wang H."/>
            <person name="Liu L."/>
            <person name="Tang K."/>
        </authorList>
    </citation>
    <scope>NUCLEOTIDE SEQUENCE</scope>
    <source>
        <strain evidence="8">TK19036</strain>
    </source>
</reference>
<sequence>MRNHLLSGTHALCCALLIIGLPFFASAQKVVTLDNYSIEKRPESSKVSSDLLKLMTPAMTNARMAAPKKTYDYPNALKVSGKYVTIEAIAKNGKGAKLLAQLKKEVGLEKGVAYKHMVSGQIRAEDISKLEDISTLQYARPAYRPMTNAGIVTSRGDIALKSDKGREDFGVDGSGQKVGILSDSYNSLGGATDGVSSGDLPTGVEILEDLEANEGSDEGRAMAEIIHDIAPGADLAFHTAFLGQASFAQGIIDLANADCDVIVDDVSYFAEPFFQDGIISQAVDEVAQRDVVYLSSAGNSAQQSYESSFNNLGFILADTAGNVLGFPHDFGSGDIYQRYIVPPTGSLILSLQWSDPYFSASGKRGADSDLDLYLLFPQYGDAFFSANDNIDGDPVEITGVINNSLTEELIVDVLIVKYSGPDPELIKYIDFGDFAEPQEYENEINAPTIFGHSNAAQGIAVGATAWFNTPRFNQNVQLPVINGFSSKGGIPILFKDNGKPRDPEIRNKPEVVGPDGGNNTFFGSDLSFAVPGTDEPDGFPNFFGTSASAPHIAGVAALMKQLANNTLDRRTIERTLMNSAVDMDDPTTEGFDKGFDFKTGRGFVQADKALRLVGEQPIPMAAVKPILEAIAMDEKSDKYRAIFGYKSENSVPVYIPIGEKNKFVPDKDRGQVEKFLPGRQYAAFEVTLDPGQTVVWHLEGPDGQQRTATATAPSADQPAARIDYASPSLESEIEELATTDELLPGTYVYPNPSSGTVFLEVVDTPDMPIRLSIFNALGQSVYQTQGMEAIRESVDLAPFGQGLYVVHCDIGDKTTTRKILIK</sequence>
<feature type="domain" description="Secretion system C-terminal sorting" evidence="7">
    <location>
        <begin position="748"/>
        <end position="821"/>
    </location>
</feature>
<dbReference type="PANTHER" id="PTHR43399">
    <property type="entry name" value="SUBTILISIN-RELATED"/>
    <property type="match status" value="1"/>
</dbReference>
<comment type="similarity">
    <text evidence="1">Belongs to the peptidase S8 family.</text>
</comment>
<reference evidence="8" key="2">
    <citation type="journal article" date="2024" name="Antonie Van Leeuwenhoek">
        <title>Roseihalotalea indica gen. nov., sp. nov., a halophilic Bacteroidetes from mesopelagic Southwest Indian Ocean with higher carbohydrate metabolic potential.</title>
        <authorList>
            <person name="Chen B."/>
            <person name="Zhang M."/>
            <person name="Lin D."/>
            <person name="Ye J."/>
            <person name="Tang K."/>
        </authorList>
    </citation>
    <scope>NUCLEOTIDE SEQUENCE</scope>
    <source>
        <strain evidence="8">TK19036</strain>
    </source>
</reference>
<feature type="domain" description="Peptidase S8/S53" evidence="6">
    <location>
        <begin position="504"/>
        <end position="602"/>
    </location>
</feature>
<keyword evidence="4" id="KW-0720">Serine protease</keyword>
<keyword evidence="3" id="KW-0378">Hydrolase</keyword>
<dbReference type="EMBL" id="CP120682">
    <property type="protein sequence ID" value="WKN37616.1"/>
    <property type="molecule type" value="Genomic_DNA"/>
</dbReference>
<dbReference type="InterPro" id="IPR026444">
    <property type="entry name" value="Secre_tail"/>
</dbReference>
<evidence type="ECO:0000313" key="8">
    <source>
        <dbReference type="EMBL" id="WKN37616.1"/>
    </source>
</evidence>
<organism evidence="8">
    <name type="scientific">Roseihalotalea indica</name>
    <dbReference type="NCBI Taxonomy" id="2867963"/>
    <lineage>
        <taxon>Bacteria</taxon>
        <taxon>Pseudomonadati</taxon>
        <taxon>Bacteroidota</taxon>
        <taxon>Cytophagia</taxon>
        <taxon>Cytophagales</taxon>
        <taxon>Catalimonadaceae</taxon>
        <taxon>Roseihalotalea</taxon>
    </lineage>
</organism>
<accession>A0AA49JER2</accession>
<dbReference type="GO" id="GO:0004252">
    <property type="term" value="F:serine-type endopeptidase activity"/>
    <property type="evidence" value="ECO:0007669"/>
    <property type="project" value="InterPro"/>
</dbReference>
<dbReference type="Gene3D" id="3.40.50.200">
    <property type="entry name" value="Peptidase S8/S53 domain"/>
    <property type="match status" value="2"/>
</dbReference>
<dbReference type="InterPro" id="IPR000209">
    <property type="entry name" value="Peptidase_S8/S53_dom"/>
</dbReference>
<gene>
    <name evidence="8" type="ORF">K4G66_02680</name>
</gene>
<feature type="signal peptide" evidence="5">
    <location>
        <begin position="1"/>
        <end position="27"/>
    </location>
</feature>
<proteinExistence type="inferred from homology"/>
<dbReference type="InterPro" id="IPR034075">
    <property type="entry name" value="Glr3161-like_dom"/>
</dbReference>
<keyword evidence="5" id="KW-0732">Signal</keyword>
<evidence type="ECO:0000259" key="7">
    <source>
        <dbReference type="Pfam" id="PF18962"/>
    </source>
</evidence>
<dbReference type="PANTHER" id="PTHR43399:SF4">
    <property type="entry name" value="CELL WALL-ASSOCIATED PROTEASE"/>
    <property type="match status" value="1"/>
</dbReference>
<dbReference type="SUPFAM" id="SSF52743">
    <property type="entry name" value="Subtilisin-like"/>
    <property type="match status" value="1"/>
</dbReference>
<dbReference type="Pfam" id="PF00082">
    <property type="entry name" value="Peptidase_S8"/>
    <property type="match status" value="1"/>
</dbReference>
<evidence type="ECO:0000256" key="1">
    <source>
        <dbReference type="ARBA" id="ARBA00011073"/>
    </source>
</evidence>
<evidence type="ECO:0000256" key="4">
    <source>
        <dbReference type="ARBA" id="ARBA00022825"/>
    </source>
</evidence>
<dbReference type="InterPro" id="IPR023828">
    <property type="entry name" value="Peptidase_S8_Ser-AS"/>
</dbReference>
<keyword evidence="2" id="KW-0645">Protease</keyword>
<dbReference type="PROSITE" id="PS00138">
    <property type="entry name" value="SUBTILASE_SER"/>
    <property type="match status" value="1"/>
</dbReference>
<feature type="chain" id="PRO_5041292350" evidence="5">
    <location>
        <begin position="28"/>
        <end position="822"/>
    </location>
</feature>
<dbReference type="CDD" id="cd05562">
    <property type="entry name" value="Peptidases_S53_like"/>
    <property type="match status" value="1"/>
</dbReference>
<evidence type="ECO:0000256" key="2">
    <source>
        <dbReference type="ARBA" id="ARBA00022670"/>
    </source>
</evidence>
<dbReference type="InterPro" id="IPR051048">
    <property type="entry name" value="Peptidase_S8/S53_subtilisin"/>
</dbReference>
<evidence type="ECO:0000256" key="3">
    <source>
        <dbReference type="ARBA" id="ARBA00022801"/>
    </source>
</evidence>